<accession>A0A0R0C1A9</accession>
<dbReference type="AlphaFoldDB" id="A0A0R0C1A9"/>
<name>A0A0R0C1A9_9GAMM</name>
<dbReference type="PROSITE" id="PS51257">
    <property type="entry name" value="PROKAR_LIPOPROTEIN"/>
    <property type="match status" value="1"/>
</dbReference>
<proteinExistence type="predicted"/>
<organism evidence="1 2">
    <name type="scientific">Stenotrophomonas koreensis</name>
    <dbReference type="NCBI Taxonomy" id="266128"/>
    <lineage>
        <taxon>Bacteria</taxon>
        <taxon>Pseudomonadati</taxon>
        <taxon>Pseudomonadota</taxon>
        <taxon>Gammaproteobacteria</taxon>
        <taxon>Lysobacterales</taxon>
        <taxon>Lysobacteraceae</taxon>
        <taxon>Stenotrophomonas</taxon>
    </lineage>
</organism>
<dbReference type="OrthoDB" id="5966071at2"/>
<dbReference type="STRING" id="266128.ABB25_04160"/>
<keyword evidence="2" id="KW-1185">Reference proteome</keyword>
<evidence type="ECO:0000313" key="1">
    <source>
        <dbReference type="EMBL" id="KRG59719.1"/>
    </source>
</evidence>
<comment type="caution">
    <text evidence="1">The sequence shown here is derived from an EMBL/GenBank/DDBJ whole genome shotgun (WGS) entry which is preliminary data.</text>
</comment>
<sequence>MRHWVVDGRAWQAAALAGMVVMTATGCFGKGARGDFALPADQRPLEIPPALVVAEAEGSTSGAAVSATAPRPAANGFTIAGERDAVYQRVGQVLESIDGLQIASRAQLLGSYDVAYQGSNFLVRIVSVDAGAYVSAVDPRGLPATGEAATAVMAQLKAGLEG</sequence>
<reference evidence="1 2" key="1">
    <citation type="submission" date="2015-05" db="EMBL/GenBank/DDBJ databases">
        <title>Genome sequencing and analysis of members of genus Stenotrophomonas.</title>
        <authorList>
            <person name="Patil P.P."/>
            <person name="Midha S."/>
            <person name="Patil P.B."/>
        </authorList>
    </citation>
    <scope>NUCLEOTIDE SEQUENCE [LARGE SCALE GENOMIC DNA]</scope>
    <source>
        <strain evidence="1 2">DSM 17805</strain>
    </source>
</reference>
<gene>
    <name evidence="1" type="ORF">ABB25_04160</name>
</gene>
<protein>
    <recommendedName>
        <fullName evidence="3">Lipoprotein</fullName>
    </recommendedName>
</protein>
<dbReference type="EMBL" id="LDJH01000006">
    <property type="protein sequence ID" value="KRG59719.1"/>
    <property type="molecule type" value="Genomic_DNA"/>
</dbReference>
<dbReference type="PATRIC" id="fig|266128.3.peg.2483"/>
<dbReference type="Proteomes" id="UP000051254">
    <property type="component" value="Unassembled WGS sequence"/>
</dbReference>
<dbReference type="RefSeq" id="WP_057664077.1">
    <property type="nucleotide sequence ID" value="NZ_LDJH01000006.1"/>
</dbReference>
<evidence type="ECO:0008006" key="3">
    <source>
        <dbReference type="Google" id="ProtNLM"/>
    </source>
</evidence>
<evidence type="ECO:0000313" key="2">
    <source>
        <dbReference type="Proteomes" id="UP000051254"/>
    </source>
</evidence>